<gene>
    <name evidence="3" type="ORF">SAMN02745172_00740</name>
</gene>
<sequence>MRFLSYSCVLISAVGVFTSLTGAMAADCTQSGMRLVCKDAFGNIYTVDNNASGSSYFKTNPGGADPSSNSNHAKPKSQPWQQPATPWNPQGMPGNAVALPSWSDGDSLVVRPGNGMPSKGSDPYSYSGAPGLPGVKVKTPPTGGAAKPQAKVPATAKSTNTATAGKSPAAAPKSKPIKPVPAPAPGQQ</sequence>
<organism evidence="3 4">
    <name type="scientific">Pseudoxanthobacter soli DSM 19599</name>
    <dbReference type="NCBI Taxonomy" id="1123029"/>
    <lineage>
        <taxon>Bacteria</taxon>
        <taxon>Pseudomonadati</taxon>
        <taxon>Pseudomonadota</taxon>
        <taxon>Alphaproteobacteria</taxon>
        <taxon>Hyphomicrobiales</taxon>
        <taxon>Segnochrobactraceae</taxon>
        <taxon>Pseudoxanthobacter</taxon>
    </lineage>
</organism>
<accession>A0A1M7Z8W5</accession>
<feature type="signal peptide" evidence="2">
    <location>
        <begin position="1"/>
        <end position="25"/>
    </location>
</feature>
<feature type="chain" id="PRO_5012816864" evidence="2">
    <location>
        <begin position="26"/>
        <end position="188"/>
    </location>
</feature>
<evidence type="ECO:0000313" key="3">
    <source>
        <dbReference type="EMBL" id="SHO61361.1"/>
    </source>
</evidence>
<feature type="compositionally biased region" description="Pro residues" evidence="1">
    <location>
        <begin position="178"/>
        <end position="188"/>
    </location>
</feature>
<evidence type="ECO:0000256" key="1">
    <source>
        <dbReference type="SAM" id="MobiDB-lite"/>
    </source>
</evidence>
<dbReference type="EMBL" id="FRXO01000001">
    <property type="protein sequence ID" value="SHO61361.1"/>
    <property type="molecule type" value="Genomic_DNA"/>
</dbReference>
<protein>
    <submittedName>
        <fullName evidence="3">Uncharacterized protein</fullName>
    </submittedName>
</protein>
<evidence type="ECO:0000313" key="4">
    <source>
        <dbReference type="Proteomes" id="UP000186406"/>
    </source>
</evidence>
<evidence type="ECO:0000256" key="2">
    <source>
        <dbReference type="SAM" id="SignalP"/>
    </source>
</evidence>
<reference evidence="3 4" key="1">
    <citation type="submission" date="2016-12" db="EMBL/GenBank/DDBJ databases">
        <authorList>
            <person name="Song W.-J."/>
            <person name="Kurnit D.M."/>
        </authorList>
    </citation>
    <scope>NUCLEOTIDE SEQUENCE [LARGE SCALE GENOMIC DNA]</scope>
    <source>
        <strain evidence="3 4">DSM 19599</strain>
    </source>
</reference>
<feature type="region of interest" description="Disordered" evidence="1">
    <location>
        <begin position="56"/>
        <end position="188"/>
    </location>
</feature>
<feature type="compositionally biased region" description="Polar residues" evidence="1">
    <location>
        <begin position="66"/>
        <end position="88"/>
    </location>
</feature>
<proteinExistence type="predicted"/>
<keyword evidence="2" id="KW-0732">Signal</keyword>
<keyword evidence="4" id="KW-1185">Reference proteome</keyword>
<dbReference type="Proteomes" id="UP000186406">
    <property type="component" value="Unassembled WGS sequence"/>
</dbReference>
<dbReference type="AlphaFoldDB" id="A0A1M7Z8W5"/>
<name>A0A1M7Z8W5_9HYPH</name>
<feature type="compositionally biased region" description="Low complexity" evidence="1">
    <location>
        <begin position="161"/>
        <end position="174"/>
    </location>
</feature>